<dbReference type="PROSITE" id="PS00041">
    <property type="entry name" value="HTH_ARAC_FAMILY_1"/>
    <property type="match status" value="1"/>
</dbReference>
<dbReference type="SMART" id="SM00342">
    <property type="entry name" value="HTH_ARAC"/>
    <property type="match status" value="1"/>
</dbReference>
<dbReference type="InterPro" id="IPR018060">
    <property type="entry name" value="HTH_AraC"/>
</dbReference>
<feature type="region of interest" description="Disordered" evidence="4">
    <location>
        <begin position="304"/>
        <end position="323"/>
    </location>
</feature>
<dbReference type="InterPro" id="IPR050204">
    <property type="entry name" value="AraC_XylS_family_regulators"/>
</dbReference>
<reference evidence="7" key="1">
    <citation type="journal article" date="2019" name="Int. J. Syst. Evol. Microbiol.">
        <title>The Global Catalogue of Microorganisms (GCM) 10K type strain sequencing project: providing services to taxonomists for standard genome sequencing and annotation.</title>
        <authorList>
            <consortium name="The Broad Institute Genomics Platform"/>
            <consortium name="The Broad Institute Genome Sequencing Center for Infectious Disease"/>
            <person name="Wu L."/>
            <person name="Ma J."/>
        </authorList>
    </citation>
    <scope>NUCLEOTIDE SEQUENCE [LARGE SCALE GENOMIC DNA]</scope>
    <source>
        <strain evidence="7">KCTC 52231</strain>
    </source>
</reference>
<dbReference type="EMBL" id="JBHRTG010000019">
    <property type="protein sequence ID" value="MFC3165977.1"/>
    <property type="molecule type" value="Genomic_DNA"/>
</dbReference>
<evidence type="ECO:0000259" key="5">
    <source>
        <dbReference type="PROSITE" id="PS01124"/>
    </source>
</evidence>
<dbReference type="RefSeq" id="WP_182308525.1">
    <property type="nucleotide sequence ID" value="NZ_CP059897.1"/>
</dbReference>
<gene>
    <name evidence="6" type="ORF">ACFOHV_22095</name>
</gene>
<keyword evidence="1" id="KW-0805">Transcription regulation</keyword>
<protein>
    <submittedName>
        <fullName evidence="6">Helix-turn-helix domain-containing protein</fullName>
    </submittedName>
</protein>
<evidence type="ECO:0000256" key="3">
    <source>
        <dbReference type="ARBA" id="ARBA00023163"/>
    </source>
</evidence>
<dbReference type="Pfam" id="PF12833">
    <property type="entry name" value="HTH_18"/>
    <property type="match status" value="1"/>
</dbReference>
<dbReference type="PROSITE" id="PS01124">
    <property type="entry name" value="HTH_ARAC_FAMILY_2"/>
    <property type="match status" value="1"/>
</dbReference>
<organism evidence="6 7">
    <name type="scientific">Ciceribacter thiooxidans</name>
    <dbReference type="NCBI Taxonomy" id="1969821"/>
    <lineage>
        <taxon>Bacteria</taxon>
        <taxon>Pseudomonadati</taxon>
        <taxon>Pseudomonadota</taxon>
        <taxon>Alphaproteobacteria</taxon>
        <taxon>Hyphomicrobiales</taxon>
        <taxon>Rhizobiaceae</taxon>
        <taxon>Ciceribacter</taxon>
    </lineage>
</organism>
<evidence type="ECO:0000256" key="1">
    <source>
        <dbReference type="ARBA" id="ARBA00023015"/>
    </source>
</evidence>
<feature type="compositionally biased region" description="Basic and acidic residues" evidence="4">
    <location>
        <begin position="304"/>
        <end position="313"/>
    </location>
</feature>
<evidence type="ECO:0000256" key="4">
    <source>
        <dbReference type="SAM" id="MobiDB-lite"/>
    </source>
</evidence>
<keyword evidence="2" id="KW-0238">DNA-binding</keyword>
<dbReference type="InterPro" id="IPR018062">
    <property type="entry name" value="HTH_AraC-typ_CS"/>
</dbReference>
<proteinExistence type="predicted"/>
<dbReference type="Gene3D" id="1.10.10.60">
    <property type="entry name" value="Homeodomain-like"/>
    <property type="match status" value="1"/>
</dbReference>
<dbReference type="SUPFAM" id="SSF46689">
    <property type="entry name" value="Homeodomain-like"/>
    <property type="match status" value="1"/>
</dbReference>
<sequence>MRSLVFTTADTDDPFGAWRSALDVLFECVPPRRPESLFFNGNLAVYHFGTFLLCRSRATGGRYRRNQAGLARDDLDHIVVSCLLNGGIALAHPAAKRLRPGDIAILDLSASFAFATTEADALHLILPRWALPASIADQQPASLRVLFRGSAMGIIVRGMLEALAPAVRRLASGETLALSGAIPELLATCLASTVSTPHPGPSRSIGQRLRRHIEENLHRDDLTPYTIARDLGVSRSQLYRQFENVGGVRTYIRRRRLRRSLTALCDPRHPDRRIGEIAYDAGFADEAHFSRLFRQRFGISPREARASVRDGRHPGPSPAGAADSSLSDWLLALISG</sequence>
<name>A0ABV7ICA7_9HYPH</name>
<dbReference type="InterPro" id="IPR020449">
    <property type="entry name" value="Tscrpt_reg_AraC-type_HTH"/>
</dbReference>
<dbReference type="InterPro" id="IPR009057">
    <property type="entry name" value="Homeodomain-like_sf"/>
</dbReference>
<dbReference type="PANTHER" id="PTHR46796">
    <property type="entry name" value="HTH-TYPE TRANSCRIPTIONAL ACTIVATOR RHAS-RELATED"/>
    <property type="match status" value="1"/>
</dbReference>
<evidence type="ECO:0000256" key="2">
    <source>
        <dbReference type="ARBA" id="ARBA00023125"/>
    </source>
</evidence>
<keyword evidence="7" id="KW-1185">Reference proteome</keyword>
<dbReference type="PRINTS" id="PR00032">
    <property type="entry name" value="HTHARAC"/>
</dbReference>
<accession>A0ABV7ICA7</accession>
<dbReference type="PANTHER" id="PTHR46796:SF6">
    <property type="entry name" value="ARAC SUBFAMILY"/>
    <property type="match status" value="1"/>
</dbReference>
<dbReference type="Proteomes" id="UP001595647">
    <property type="component" value="Unassembled WGS sequence"/>
</dbReference>
<evidence type="ECO:0000313" key="7">
    <source>
        <dbReference type="Proteomes" id="UP001595647"/>
    </source>
</evidence>
<keyword evidence="3" id="KW-0804">Transcription</keyword>
<feature type="domain" description="HTH araC/xylS-type" evidence="5">
    <location>
        <begin position="207"/>
        <end position="307"/>
    </location>
</feature>
<comment type="caution">
    <text evidence="6">The sequence shown here is derived from an EMBL/GenBank/DDBJ whole genome shotgun (WGS) entry which is preliminary data.</text>
</comment>
<evidence type="ECO:0000313" key="6">
    <source>
        <dbReference type="EMBL" id="MFC3165977.1"/>
    </source>
</evidence>